<dbReference type="InterPro" id="IPR004000">
    <property type="entry name" value="Actin"/>
</dbReference>
<dbReference type="InterPro" id="IPR043129">
    <property type="entry name" value="ATPase_NBD"/>
</dbReference>
<comment type="similarity">
    <text evidence="1">Belongs to the actin family.</text>
</comment>
<evidence type="ECO:0008006" key="4">
    <source>
        <dbReference type="Google" id="ProtNLM"/>
    </source>
</evidence>
<protein>
    <recommendedName>
        <fullName evidence="4">Actin-related protein 10</fullName>
    </recommendedName>
</protein>
<dbReference type="EMBL" id="AP028920">
    <property type="protein sequence ID" value="BET01405.1"/>
    <property type="molecule type" value="Genomic_DNA"/>
</dbReference>
<dbReference type="Pfam" id="PF00022">
    <property type="entry name" value="Actin"/>
    <property type="match status" value="1"/>
</dbReference>
<name>A0ABN7BC35_9HEMI</name>
<dbReference type="CDD" id="cd10207">
    <property type="entry name" value="ASKHA_NBD_Arp10"/>
    <property type="match status" value="1"/>
</dbReference>
<evidence type="ECO:0000313" key="3">
    <source>
        <dbReference type="Proteomes" id="UP001307889"/>
    </source>
</evidence>
<dbReference type="Proteomes" id="UP001307889">
    <property type="component" value="Chromosome 12"/>
</dbReference>
<organism evidence="2 3">
    <name type="scientific">Nesidiocoris tenuis</name>
    <dbReference type="NCBI Taxonomy" id="355587"/>
    <lineage>
        <taxon>Eukaryota</taxon>
        <taxon>Metazoa</taxon>
        <taxon>Ecdysozoa</taxon>
        <taxon>Arthropoda</taxon>
        <taxon>Hexapoda</taxon>
        <taxon>Insecta</taxon>
        <taxon>Pterygota</taxon>
        <taxon>Neoptera</taxon>
        <taxon>Paraneoptera</taxon>
        <taxon>Hemiptera</taxon>
        <taxon>Heteroptera</taxon>
        <taxon>Panheteroptera</taxon>
        <taxon>Cimicomorpha</taxon>
        <taxon>Miridae</taxon>
        <taxon>Dicyphina</taxon>
        <taxon>Nesidiocoris</taxon>
    </lineage>
</organism>
<dbReference type="SMART" id="SM00268">
    <property type="entry name" value="ACTIN"/>
    <property type="match status" value="1"/>
</dbReference>
<dbReference type="Gene3D" id="3.90.640.10">
    <property type="entry name" value="Actin, Chain A, domain 4"/>
    <property type="match status" value="1"/>
</dbReference>
<dbReference type="Gene3D" id="3.30.420.40">
    <property type="match status" value="2"/>
</dbReference>
<proteinExistence type="inferred from homology"/>
<evidence type="ECO:0000256" key="1">
    <source>
        <dbReference type="RuleBase" id="RU000487"/>
    </source>
</evidence>
<dbReference type="PANTHER" id="PTHR11937">
    <property type="entry name" value="ACTIN"/>
    <property type="match status" value="1"/>
</dbReference>
<evidence type="ECO:0000313" key="2">
    <source>
        <dbReference type="EMBL" id="BET01405.1"/>
    </source>
</evidence>
<sequence>MALYEGLSAEKQAVVLDLGSRYTKFGFVGEYSPRCIIPSEIRCPRTNKVRRIYDYENEQDLYSLLVAFIHKLYFKHVLVSPKDRNVVIVESLLCPTFIRDTLASVLFRHYEVSSILFVPSQLVALYALGVRSALVVDIGHEEAQVIPVYEGVPVLTAWEAQQLAGRAVENRIRDNLVRAYKDFAGASGDAPMPIPGVDVASLPESVIEDIKVRACFVTTRGRGEAIADGKPPPEPPVLEYLLEGNQMLLVPGWVRESSCEVIFERDNEEASLANLILDSIRKCPIDSRVTLAENIVLVGGTAMLPGFKARLMEELKFLMKTSYENRLAFSTVKFHTPPAKENYTCWLGGAIFGSTDMIQMRAFTRESYLTKKAVPDWSNLATNILYLSKLTI</sequence>
<accession>A0ABN7BC35</accession>
<dbReference type="SUPFAM" id="SSF53067">
    <property type="entry name" value="Actin-like ATPase domain"/>
    <property type="match status" value="2"/>
</dbReference>
<keyword evidence="3" id="KW-1185">Reference proteome</keyword>
<gene>
    <name evidence="2" type="ORF">NTJ_14221</name>
</gene>
<reference evidence="2 3" key="1">
    <citation type="submission" date="2023-09" db="EMBL/GenBank/DDBJ databases">
        <title>Nesidiocoris tenuis whole genome shotgun sequence.</title>
        <authorList>
            <person name="Shibata T."/>
            <person name="Shimoda M."/>
            <person name="Kobayashi T."/>
            <person name="Uehara T."/>
        </authorList>
    </citation>
    <scope>NUCLEOTIDE SEQUENCE [LARGE SCALE GENOMIC DNA]</scope>
    <source>
        <strain evidence="2 3">Japan</strain>
    </source>
</reference>